<proteinExistence type="predicted"/>
<dbReference type="InterPro" id="IPR036291">
    <property type="entry name" value="NAD(P)-bd_dom_sf"/>
</dbReference>
<dbReference type="Gene3D" id="3.40.50.720">
    <property type="entry name" value="NAD(P)-binding Rossmann-like Domain"/>
    <property type="match status" value="1"/>
</dbReference>
<dbReference type="AlphaFoldDB" id="I8RES1"/>
<accession>I8RES1</accession>
<sequence length="44" mass="4580">IKAITNGRMAEVIIEASGNAAAVRSTIDYVSYAGRISLVGLAEK</sequence>
<reference evidence="1 2" key="1">
    <citation type="journal article" date="2012" name="J. Bacteriol.">
        <title>Draft Genome Sequences for Two Metal-Reducing Pelosinus fermentans Strains Isolated from a Cr(VI)-Contaminated Site and for Type Strain R7.</title>
        <authorList>
            <person name="Brown S.D."/>
            <person name="Podar M."/>
            <person name="Klingeman D.M."/>
            <person name="Johnson C.M."/>
            <person name="Yang Z.K."/>
            <person name="Utturkar S.M."/>
            <person name="Land M.L."/>
            <person name="Mosher J.J."/>
            <person name="Hurt R.A.Jr."/>
            <person name="Phelps T.J."/>
            <person name="Palumbo A.V."/>
            <person name="Arkin A.P."/>
            <person name="Hazen T.C."/>
            <person name="Elias D.A."/>
        </authorList>
    </citation>
    <scope>NUCLEOTIDE SEQUENCE [LARGE SCALE GENOMIC DNA]</scope>
    <source>
        <strain evidence="1 2">B4</strain>
    </source>
</reference>
<dbReference type="Proteomes" id="UP000004324">
    <property type="component" value="Unassembled WGS sequence"/>
</dbReference>
<protein>
    <submittedName>
        <fullName evidence="1">Alcohol dehydrogenase</fullName>
    </submittedName>
</protein>
<evidence type="ECO:0000313" key="2">
    <source>
        <dbReference type="Proteomes" id="UP000004324"/>
    </source>
</evidence>
<gene>
    <name evidence="1" type="ORF">FB4_4694</name>
</gene>
<evidence type="ECO:0000313" key="1">
    <source>
        <dbReference type="EMBL" id="EIW16105.1"/>
    </source>
</evidence>
<organism evidence="1 2">
    <name type="scientific">Pelosinus fermentans B4</name>
    <dbReference type="NCBI Taxonomy" id="1149862"/>
    <lineage>
        <taxon>Bacteria</taxon>
        <taxon>Bacillati</taxon>
        <taxon>Bacillota</taxon>
        <taxon>Negativicutes</taxon>
        <taxon>Selenomonadales</taxon>
        <taxon>Sporomusaceae</taxon>
        <taxon>Pelosinus</taxon>
    </lineage>
</organism>
<dbReference type="EMBL" id="AKVJ01000071">
    <property type="protein sequence ID" value="EIW16105.1"/>
    <property type="molecule type" value="Genomic_DNA"/>
</dbReference>
<keyword evidence="2" id="KW-1185">Reference proteome</keyword>
<name>I8RES1_9FIRM</name>
<feature type="non-terminal residue" evidence="1">
    <location>
        <position position="1"/>
    </location>
</feature>
<comment type="caution">
    <text evidence="1">The sequence shown here is derived from an EMBL/GenBank/DDBJ whole genome shotgun (WGS) entry which is preliminary data.</text>
</comment>
<dbReference type="SUPFAM" id="SSF51735">
    <property type="entry name" value="NAD(P)-binding Rossmann-fold domains"/>
    <property type="match status" value="1"/>
</dbReference>